<feature type="compositionally biased region" description="Basic and acidic residues" evidence="5">
    <location>
        <begin position="773"/>
        <end position="785"/>
    </location>
</feature>
<dbReference type="PROSITE" id="PS00478">
    <property type="entry name" value="LIM_DOMAIN_1"/>
    <property type="match status" value="1"/>
</dbReference>
<feature type="compositionally biased region" description="Basic and acidic residues" evidence="5">
    <location>
        <begin position="801"/>
        <end position="812"/>
    </location>
</feature>
<keyword evidence="3 4" id="KW-0440">LIM domain</keyword>
<feature type="compositionally biased region" description="Polar residues" evidence="5">
    <location>
        <begin position="342"/>
        <end position="356"/>
    </location>
</feature>
<gene>
    <name evidence="8 9 10 11" type="primary">LOC115217577</name>
</gene>
<evidence type="ECO:0000313" key="7">
    <source>
        <dbReference type="Proteomes" id="UP000515154"/>
    </source>
</evidence>
<dbReference type="Proteomes" id="UP000515154">
    <property type="component" value="Linkage group LG11"/>
</dbReference>
<sequence length="972" mass="107794">MSQLDSLVDLSESQPMTESTGNMDEFDPLCPTSNTEAKDVDGGLLVDLSVETQEKPKENGISNNFDTDYEVKDDEDMSELNEGHIYANSEPLAHPVYENVSVNGKADNDDTYENVMKESGDGQEISVTLKTEESSPLYDTLPSLKKEIDNNNDEDDIVVVSDTMDEMVVHDIEKESKPAEEAASEVTEEDNAIEAEVEIEIPQTQEEEQRKSPSHSRSDSASPTERPASPTPASDEEPHERNVCHSPSPSMSDEETANIAATSEENDSETRRDSMHSPVPTPTPRKRTSLCHGKSPEFDINKEACRSPSPKEPSISSEGRNTRSPSPDDMIIHQEEEIIKNGESQSMSNTNATFTETRCDPNFNAVEADSMEPISPENQQRRDSDESYRVMVGRTEAGIFESQPVVLDGVVRYHDSVGEVKLPEEGTARNLAQKFKEYESESLKPVISSTTPVSIRCEQDKTEFISEPKTHIETYEGKPDLGIFESQPSALPEDITPGFVKPDEKLPERGTAQNLLDKFKDIQKSSSEVVVSGQPDLTPDLSSKTEFVSEPRSTFQPYCGTTESGIFESKPVYDPNVIRPEEVDTEDILPDEGTTKNLLAKFSKLREDKPFVSKPPIDVITAKEAGPTIAESQPVVLSDVFKETDVAEEKLPESGQTRSLLAKFREIESGAGSQSPSPRSRKEFTPPREDPRGFNTEAAVSGVYENTPKKGLEYEPTKIEGGIFENQPVNRQDVIKEADTGGEALPEKGTARSLLSKFSKIENNAPNATSPRSLKEFTPPRDDLPVKSTAVTSKATSENEPQYRSDISREADTDWSEGLPSKGTAKSVVDKFRNIQEEAKKDLAKGMPKKGINFRLSFAKRRKDKGNKFAPVHVEKCAACEKTVYAMERVEANKNIYHRSCLKCSHCNTKLTPAKFAVNQGIMYCTPHFKQLFAQKGNYDEGFGRQQHKKRWLSEPNLAGRNQGPEETSCQS</sequence>
<dbReference type="Pfam" id="PF00412">
    <property type="entry name" value="LIM"/>
    <property type="match status" value="1"/>
</dbReference>
<dbReference type="PANTHER" id="PTHR24206">
    <property type="entry name" value="OS06G0237300 PROTEIN"/>
    <property type="match status" value="1"/>
</dbReference>
<feature type="region of interest" description="Disordered" evidence="5">
    <location>
        <begin position="1"/>
        <end position="42"/>
    </location>
</feature>
<keyword evidence="7" id="KW-1185">Reference proteome</keyword>
<protein>
    <submittedName>
        <fullName evidence="8 9">Uncharacterized protein LOC115217577 isoform X1</fullName>
    </submittedName>
</protein>
<accession>A0A7E6F5Q4</accession>
<dbReference type="AlphaFoldDB" id="A0A7E6F5Q4"/>
<feature type="compositionally biased region" description="Acidic residues" evidence="5">
    <location>
        <begin position="182"/>
        <end position="199"/>
    </location>
</feature>
<evidence type="ECO:0000256" key="4">
    <source>
        <dbReference type="PROSITE-ProRule" id="PRU00125"/>
    </source>
</evidence>
<dbReference type="RefSeq" id="XP_036363100.1">
    <property type="nucleotide sequence ID" value="XM_036507207.1"/>
</dbReference>
<evidence type="ECO:0000313" key="9">
    <source>
        <dbReference type="RefSeq" id="XP_036363099.1"/>
    </source>
</evidence>
<evidence type="ECO:0000256" key="2">
    <source>
        <dbReference type="ARBA" id="ARBA00022833"/>
    </source>
</evidence>
<feature type="compositionally biased region" description="Basic and acidic residues" evidence="5">
    <location>
        <begin position="330"/>
        <end position="340"/>
    </location>
</feature>
<evidence type="ECO:0000256" key="5">
    <source>
        <dbReference type="SAM" id="MobiDB-lite"/>
    </source>
</evidence>
<reference evidence="8 9" key="1">
    <citation type="submission" date="2025-08" db="UniProtKB">
        <authorList>
            <consortium name="RefSeq"/>
        </authorList>
    </citation>
    <scope>IDENTIFICATION</scope>
</reference>
<dbReference type="GO" id="GO:0046872">
    <property type="term" value="F:metal ion binding"/>
    <property type="evidence" value="ECO:0007669"/>
    <property type="project" value="UniProtKB-KW"/>
</dbReference>
<dbReference type="Gene3D" id="2.10.110.10">
    <property type="entry name" value="Cysteine Rich Protein"/>
    <property type="match status" value="1"/>
</dbReference>
<proteinExistence type="predicted"/>
<keyword evidence="2 4" id="KW-0862">Zinc</keyword>
<organism evidence="7 11">
    <name type="scientific">Octopus sinensis</name>
    <name type="common">East Asian common octopus</name>
    <dbReference type="NCBI Taxonomy" id="2607531"/>
    <lineage>
        <taxon>Eukaryota</taxon>
        <taxon>Metazoa</taxon>
        <taxon>Spiralia</taxon>
        <taxon>Lophotrochozoa</taxon>
        <taxon>Mollusca</taxon>
        <taxon>Cephalopoda</taxon>
        <taxon>Coleoidea</taxon>
        <taxon>Octopodiformes</taxon>
        <taxon>Octopoda</taxon>
        <taxon>Incirrata</taxon>
        <taxon>Octopodidae</taxon>
        <taxon>Octopus</taxon>
    </lineage>
</organism>
<feature type="compositionally biased region" description="Polar residues" evidence="5">
    <location>
        <begin position="1"/>
        <end position="22"/>
    </location>
</feature>
<feature type="compositionally biased region" description="Basic and acidic residues" evidence="5">
    <location>
        <begin position="680"/>
        <end position="692"/>
    </location>
</feature>
<dbReference type="CDD" id="cd09358">
    <property type="entry name" value="LIM_Mical_like"/>
    <property type="match status" value="1"/>
</dbReference>
<feature type="region of interest" description="Disordered" evidence="5">
    <location>
        <begin position="645"/>
        <end position="713"/>
    </location>
</feature>
<evidence type="ECO:0000256" key="3">
    <source>
        <dbReference type="ARBA" id="ARBA00023038"/>
    </source>
</evidence>
<dbReference type="InterPro" id="IPR001781">
    <property type="entry name" value="Znf_LIM"/>
</dbReference>
<feature type="region of interest" description="Disordered" evidence="5">
    <location>
        <begin position="51"/>
        <end position="70"/>
    </location>
</feature>
<feature type="compositionally biased region" description="Polar residues" evidence="5">
    <location>
        <begin position="761"/>
        <end position="772"/>
    </location>
</feature>
<dbReference type="RefSeq" id="XP_036363099.1">
    <property type="nucleotide sequence ID" value="XM_036507206.1"/>
</dbReference>
<feature type="region of interest" description="Disordered" evidence="5">
    <location>
        <begin position="950"/>
        <end position="972"/>
    </location>
</feature>
<evidence type="ECO:0000313" key="11">
    <source>
        <dbReference type="RefSeq" id="XP_036363101.1"/>
    </source>
</evidence>
<evidence type="ECO:0000256" key="1">
    <source>
        <dbReference type="ARBA" id="ARBA00022723"/>
    </source>
</evidence>
<evidence type="ECO:0000259" key="6">
    <source>
        <dbReference type="PROSITE" id="PS50023"/>
    </source>
</evidence>
<feature type="region of interest" description="Disordered" evidence="5">
    <location>
        <begin position="761"/>
        <end position="823"/>
    </location>
</feature>
<feature type="compositionally biased region" description="Polar residues" evidence="5">
    <location>
        <begin position="789"/>
        <end position="800"/>
    </location>
</feature>
<feature type="compositionally biased region" description="Basic and acidic residues" evidence="5">
    <location>
        <begin position="294"/>
        <end position="305"/>
    </location>
</feature>
<evidence type="ECO:0000313" key="8">
    <source>
        <dbReference type="RefSeq" id="XP_036363098.1"/>
    </source>
</evidence>
<feature type="domain" description="LIM zinc-binding" evidence="6">
    <location>
        <begin position="875"/>
        <end position="935"/>
    </location>
</feature>
<dbReference type="SMART" id="SM00132">
    <property type="entry name" value="LIM"/>
    <property type="match status" value="1"/>
</dbReference>
<name>A0A7E6F5Q4_9MOLL</name>
<dbReference type="FunFam" id="2.10.110.10:FF:000002">
    <property type="entry name" value="LIM domain and actin-binding 1"/>
    <property type="match status" value="1"/>
</dbReference>
<feature type="region of interest" description="Disordered" evidence="5">
    <location>
        <begin position="530"/>
        <end position="555"/>
    </location>
</feature>
<evidence type="ECO:0000313" key="10">
    <source>
        <dbReference type="RefSeq" id="XP_036363100.1"/>
    </source>
</evidence>
<dbReference type="SUPFAM" id="SSF57716">
    <property type="entry name" value="Glucocorticoid receptor-like (DNA-binding domain)"/>
    <property type="match status" value="2"/>
</dbReference>
<dbReference type="RefSeq" id="XP_036363098.1">
    <property type="nucleotide sequence ID" value="XM_036507205.1"/>
</dbReference>
<keyword evidence="1 4" id="KW-0479">Metal-binding</keyword>
<dbReference type="RefSeq" id="XP_036363101.1">
    <property type="nucleotide sequence ID" value="XM_036507208.1"/>
</dbReference>
<dbReference type="PROSITE" id="PS50023">
    <property type="entry name" value="LIM_DOMAIN_2"/>
    <property type="match status" value="1"/>
</dbReference>
<feature type="compositionally biased region" description="Polar residues" evidence="5">
    <location>
        <begin position="540"/>
        <end position="555"/>
    </location>
</feature>
<feature type="region of interest" description="Disordered" evidence="5">
    <location>
        <begin position="173"/>
        <end position="387"/>
    </location>
</feature>